<keyword evidence="1" id="KW-0175">Coiled coil</keyword>
<feature type="coiled-coil region" evidence="1">
    <location>
        <begin position="63"/>
        <end position="104"/>
    </location>
</feature>
<evidence type="ECO:0008006" key="4">
    <source>
        <dbReference type="Google" id="ProtNLM"/>
    </source>
</evidence>
<dbReference type="EMBL" id="JAUSSU010000007">
    <property type="protein sequence ID" value="MDQ0114316.1"/>
    <property type="molecule type" value="Genomic_DNA"/>
</dbReference>
<keyword evidence="3" id="KW-1185">Reference proteome</keyword>
<proteinExistence type="predicted"/>
<name>A0ABT9U3U9_PAEHA</name>
<evidence type="ECO:0000313" key="2">
    <source>
        <dbReference type="EMBL" id="MDQ0114316.1"/>
    </source>
</evidence>
<evidence type="ECO:0000313" key="3">
    <source>
        <dbReference type="Proteomes" id="UP001229346"/>
    </source>
</evidence>
<gene>
    <name evidence="2" type="ORF">J2T15_003771</name>
</gene>
<dbReference type="Proteomes" id="UP001229346">
    <property type="component" value="Unassembled WGS sequence"/>
</dbReference>
<evidence type="ECO:0000256" key="1">
    <source>
        <dbReference type="SAM" id="Coils"/>
    </source>
</evidence>
<reference evidence="2 3" key="1">
    <citation type="submission" date="2023-07" db="EMBL/GenBank/DDBJ databases">
        <title>Sorghum-associated microbial communities from plants grown in Nebraska, USA.</title>
        <authorList>
            <person name="Schachtman D."/>
        </authorList>
    </citation>
    <scope>NUCLEOTIDE SEQUENCE [LARGE SCALE GENOMIC DNA]</scope>
    <source>
        <strain evidence="2 3">CC482</strain>
    </source>
</reference>
<organism evidence="2 3">
    <name type="scientific">Paenibacillus harenae</name>
    <dbReference type="NCBI Taxonomy" id="306543"/>
    <lineage>
        <taxon>Bacteria</taxon>
        <taxon>Bacillati</taxon>
        <taxon>Bacillota</taxon>
        <taxon>Bacilli</taxon>
        <taxon>Bacillales</taxon>
        <taxon>Paenibacillaceae</taxon>
        <taxon>Paenibacillus</taxon>
    </lineage>
</organism>
<accession>A0ABT9U3U9</accession>
<comment type="caution">
    <text evidence="2">The sequence shown here is derived from an EMBL/GenBank/DDBJ whole genome shotgun (WGS) entry which is preliminary data.</text>
</comment>
<protein>
    <recommendedName>
        <fullName evidence="4">Cyclic nucleotide-binding domain-containing protein</fullName>
    </recommendedName>
</protein>
<sequence>MRYMQVKEAFQYPDRVVEKGEILGVESESTSGLVFILDGALKCRSVHLSHLEEIDLGKLVEDLRVAQDDEKRAVAAADRLEDNVIQLQRENKRLMDEVDEARKANKVMLPREVAEALDFFKNEGVDADAVMRWVECNADGKNIDIIKRFIRHGKGYDIARAFVNGYTVEHPEIDREQQLRLDVRQLMDSWDGRRKRELVENVDELLTDYFKEIST</sequence>